<dbReference type="Pfam" id="PF22776">
    <property type="entry name" value="K_trans_C"/>
    <property type="match status" value="1"/>
</dbReference>
<dbReference type="InterPro" id="IPR053952">
    <property type="entry name" value="K_trans_C"/>
</dbReference>
<proteinExistence type="predicted"/>
<keyword evidence="5" id="KW-0769">Symport</keyword>
<feature type="transmembrane region" description="Helical" evidence="10">
    <location>
        <begin position="365"/>
        <end position="388"/>
    </location>
</feature>
<feature type="transmembrane region" description="Helical" evidence="10">
    <location>
        <begin position="46"/>
        <end position="68"/>
    </location>
</feature>
<feature type="transmembrane region" description="Helical" evidence="10">
    <location>
        <begin position="213"/>
        <end position="235"/>
    </location>
</feature>
<sequence length="606" mass="67537">MNYKNEDSFWGGIIKALGLVFGDIGTSPIYTLTVVFTLTKPTAQNVYGILSLVFWTMTILVTAEYAWLAMSLGRKGQGGEIVLREIIIKLFKKGRVLAFAGFLSFLGVSLLLGDGVITPAISILSAVEGLLLIPGLETTRQEILVVIAALIAFTLFFFQSRGTDKMAGIFGPVMVVYFLSLLVSGLVSIYATPAIVTAINPWHAVEFFRENGIAGYFVLSEVILCSTGGEALYADMGHLGKKPIIRAWYFVFAALYLNYLGQGAFILRNPQTKNILFAMIQNQSPMMYIPFLVLTILATIIASQSIISGVFSIVYQGITTRLMPLFKVDYTSSHIQSQIYIGAVNWGLMCAVIFVMFFFQKSVNLAAAYGMAVTGSMTITAIMMIMVFSKTTKKWKVPIVVVIALMDLIYFTSTFSKFPHGAYWSIILASIPFITILIWTNGQRALYRSLRPLEMDVFMLSYEQIYAKGKNIPGTGLFFIKELDVIPPYIVHCVIRSNIIYERNIFISIIRTDDPFGTYIHHKPDVGTGLEFFEIKAGYMVVLDIESALKQHGIQEKVIFYGIEDIETGNPIWRVFALLKKLTPNFVQFNKLPAAKLQGVVTRVEM</sequence>
<feature type="transmembrane region" description="Helical" evidence="10">
    <location>
        <begin position="339"/>
        <end position="359"/>
    </location>
</feature>
<evidence type="ECO:0000256" key="3">
    <source>
        <dbReference type="ARBA" id="ARBA00022538"/>
    </source>
</evidence>
<keyword evidence="7 10" id="KW-1133">Transmembrane helix</keyword>
<dbReference type="PANTHER" id="PTHR30540">
    <property type="entry name" value="OSMOTIC STRESS POTASSIUM TRANSPORTER"/>
    <property type="match status" value="1"/>
</dbReference>
<accession>A0ABS5U9H0</accession>
<protein>
    <submittedName>
        <fullName evidence="13">KUP/HAK/KT family potassium transporter</fullName>
    </submittedName>
</protein>
<feature type="transmembrane region" description="Helical" evidence="10">
    <location>
        <begin position="141"/>
        <end position="158"/>
    </location>
</feature>
<dbReference type="InterPro" id="IPR053951">
    <property type="entry name" value="K_trans_N"/>
</dbReference>
<evidence type="ECO:0000259" key="11">
    <source>
        <dbReference type="Pfam" id="PF02705"/>
    </source>
</evidence>
<name>A0ABS5U9H0_9BACT</name>
<keyword evidence="2" id="KW-0813">Transport</keyword>
<dbReference type="PANTHER" id="PTHR30540:SF83">
    <property type="entry name" value="K+ POTASSIUM TRANSPORTER"/>
    <property type="match status" value="1"/>
</dbReference>
<keyword evidence="6" id="KW-0630">Potassium</keyword>
<feature type="transmembrane region" description="Helical" evidence="10">
    <location>
        <begin position="247"/>
        <end position="267"/>
    </location>
</feature>
<evidence type="ECO:0000256" key="8">
    <source>
        <dbReference type="ARBA" id="ARBA00023065"/>
    </source>
</evidence>
<feature type="transmembrane region" description="Helical" evidence="10">
    <location>
        <begin position="421"/>
        <end position="441"/>
    </location>
</feature>
<gene>
    <name evidence="13" type="ORF">KJB30_10945</name>
</gene>
<keyword evidence="8" id="KW-0406">Ion transport</keyword>
<keyword evidence="4 10" id="KW-0812">Transmembrane</keyword>
<comment type="subcellular location">
    <subcellularLocation>
        <location evidence="1">Membrane</location>
        <topology evidence="1">Multi-pass membrane protein</topology>
    </subcellularLocation>
</comment>
<evidence type="ECO:0000259" key="12">
    <source>
        <dbReference type="Pfam" id="PF22776"/>
    </source>
</evidence>
<feature type="transmembrane region" description="Helical" evidence="10">
    <location>
        <begin position="170"/>
        <end position="193"/>
    </location>
</feature>
<evidence type="ECO:0000256" key="5">
    <source>
        <dbReference type="ARBA" id="ARBA00022847"/>
    </source>
</evidence>
<feature type="transmembrane region" description="Helical" evidence="10">
    <location>
        <begin position="395"/>
        <end position="415"/>
    </location>
</feature>
<evidence type="ECO:0000256" key="2">
    <source>
        <dbReference type="ARBA" id="ARBA00022448"/>
    </source>
</evidence>
<dbReference type="RefSeq" id="WP_214299093.1">
    <property type="nucleotide sequence ID" value="NZ_JAHDYS010000009.1"/>
</dbReference>
<dbReference type="InterPro" id="IPR003855">
    <property type="entry name" value="K+_transporter"/>
</dbReference>
<feature type="domain" description="K+ potassium transporter C-terminal" evidence="12">
    <location>
        <begin position="473"/>
        <end position="606"/>
    </location>
</feature>
<comment type="caution">
    <text evidence="13">The sequence shown here is derived from an EMBL/GenBank/DDBJ whole genome shotgun (WGS) entry which is preliminary data.</text>
</comment>
<evidence type="ECO:0000313" key="13">
    <source>
        <dbReference type="EMBL" id="MBT1072305.1"/>
    </source>
</evidence>
<evidence type="ECO:0000256" key="10">
    <source>
        <dbReference type="SAM" id="Phobius"/>
    </source>
</evidence>
<evidence type="ECO:0000256" key="4">
    <source>
        <dbReference type="ARBA" id="ARBA00022692"/>
    </source>
</evidence>
<dbReference type="Proteomes" id="UP000784128">
    <property type="component" value="Unassembled WGS sequence"/>
</dbReference>
<feature type="transmembrane region" description="Helical" evidence="10">
    <location>
        <begin position="96"/>
        <end position="121"/>
    </location>
</feature>
<keyword evidence="3" id="KW-0633">Potassium transport</keyword>
<dbReference type="Pfam" id="PF02705">
    <property type="entry name" value="K_trans"/>
    <property type="match status" value="1"/>
</dbReference>
<feature type="domain" description="K+ potassium transporter integral membrane" evidence="11">
    <location>
        <begin position="13"/>
        <end position="452"/>
    </location>
</feature>
<dbReference type="EMBL" id="JAHDYS010000009">
    <property type="protein sequence ID" value="MBT1072305.1"/>
    <property type="molecule type" value="Genomic_DNA"/>
</dbReference>
<evidence type="ECO:0000256" key="1">
    <source>
        <dbReference type="ARBA" id="ARBA00004141"/>
    </source>
</evidence>
<keyword evidence="9 10" id="KW-0472">Membrane</keyword>
<evidence type="ECO:0000256" key="7">
    <source>
        <dbReference type="ARBA" id="ARBA00022989"/>
    </source>
</evidence>
<evidence type="ECO:0000256" key="9">
    <source>
        <dbReference type="ARBA" id="ARBA00023136"/>
    </source>
</evidence>
<organism evidence="13 14">
    <name type="scientific">Pelotalea chapellei</name>
    <dbReference type="NCBI Taxonomy" id="44671"/>
    <lineage>
        <taxon>Bacteria</taxon>
        <taxon>Pseudomonadati</taxon>
        <taxon>Thermodesulfobacteriota</taxon>
        <taxon>Desulfuromonadia</taxon>
        <taxon>Geobacterales</taxon>
        <taxon>Geobacteraceae</taxon>
        <taxon>Pelotalea</taxon>
    </lineage>
</organism>
<keyword evidence="14" id="KW-1185">Reference proteome</keyword>
<reference evidence="13 14" key="1">
    <citation type="submission" date="2021-05" db="EMBL/GenBank/DDBJ databases">
        <title>The draft genome of Geobacter chapellei DSM 13688.</title>
        <authorList>
            <person name="Xu Z."/>
            <person name="Masuda Y."/>
            <person name="Itoh H."/>
            <person name="Senoo K."/>
        </authorList>
    </citation>
    <scope>NUCLEOTIDE SEQUENCE [LARGE SCALE GENOMIC DNA]</scope>
    <source>
        <strain evidence="13 14">DSM 13688</strain>
    </source>
</reference>
<evidence type="ECO:0000313" key="14">
    <source>
        <dbReference type="Proteomes" id="UP000784128"/>
    </source>
</evidence>
<evidence type="ECO:0000256" key="6">
    <source>
        <dbReference type="ARBA" id="ARBA00022958"/>
    </source>
</evidence>
<feature type="transmembrane region" description="Helical" evidence="10">
    <location>
        <begin position="287"/>
        <end position="318"/>
    </location>
</feature>